<protein>
    <submittedName>
        <fullName evidence="1">Uncharacterized protein</fullName>
    </submittedName>
</protein>
<proteinExistence type="predicted"/>
<keyword evidence="2" id="KW-1185">Reference proteome</keyword>
<dbReference type="AlphaFoldDB" id="A0A8E7B0J6"/>
<evidence type="ECO:0000313" key="2">
    <source>
        <dbReference type="Proteomes" id="UP000680656"/>
    </source>
</evidence>
<gene>
    <name evidence="1" type="ORF">KHC33_12170</name>
</gene>
<dbReference type="RefSeq" id="WP_214418903.1">
    <property type="nucleotide sequence ID" value="NZ_CP075546.1"/>
</dbReference>
<dbReference type="GeneID" id="65097952"/>
<evidence type="ECO:0000313" key="1">
    <source>
        <dbReference type="EMBL" id="QVV88086.1"/>
    </source>
</evidence>
<dbReference type="Proteomes" id="UP000680656">
    <property type="component" value="Chromosome"/>
</dbReference>
<organism evidence="1 2">
    <name type="scientific">Methanospirillum purgamenti</name>
    <dbReference type="NCBI Taxonomy" id="2834276"/>
    <lineage>
        <taxon>Archaea</taxon>
        <taxon>Methanobacteriati</taxon>
        <taxon>Methanobacteriota</taxon>
        <taxon>Stenosarchaea group</taxon>
        <taxon>Methanomicrobia</taxon>
        <taxon>Methanomicrobiales</taxon>
        <taxon>Methanospirillaceae</taxon>
        <taxon>Methanospirillum</taxon>
    </lineage>
</organism>
<accession>A0A8E7B0J6</accession>
<dbReference type="EMBL" id="CP075546">
    <property type="protein sequence ID" value="QVV88086.1"/>
    <property type="molecule type" value="Genomic_DNA"/>
</dbReference>
<dbReference type="KEGG" id="mrtj:KHC33_12170"/>
<name>A0A8E7B0J6_9EURY</name>
<reference evidence="1 2" key="1">
    <citation type="submission" date="2021-05" db="EMBL/GenBank/DDBJ databases">
        <title>A novel Methanospirillum isolate from a pyrite-forming mixed culture.</title>
        <authorList>
            <person name="Bunk B."/>
            <person name="Sproer C."/>
            <person name="Spring S."/>
            <person name="Pester M."/>
        </authorList>
    </citation>
    <scope>NUCLEOTIDE SEQUENCE [LARGE SCALE GENOMIC DNA]</scope>
    <source>
        <strain evidence="1 2">J.3.6.1-F.2.7.3</strain>
    </source>
</reference>
<sequence length="51" mass="6035">MTKTKMVIVSRRMEELEGKISHLLYQIDHPKYEDKVKMAYLKAKDIGLIEI</sequence>